<evidence type="ECO:0000256" key="1">
    <source>
        <dbReference type="SAM" id="Phobius"/>
    </source>
</evidence>
<keyword evidence="3" id="KW-1185">Reference proteome</keyword>
<sequence>MALSDNLVVLLVSLFVGGIGIYVGASVLASARSYTHAVVTAGVGAIVWSVVGGLFGGIPLLGPAVTLLAYLLVIKWRYGVGWLLAGGIAVVAWVAAVVVLSLLASVGATDLSAVGIPSV</sequence>
<feature type="transmembrane region" description="Helical" evidence="1">
    <location>
        <begin position="45"/>
        <end position="73"/>
    </location>
</feature>
<dbReference type="RefSeq" id="WP_276234141.1">
    <property type="nucleotide sequence ID" value="NZ_CP119802.1"/>
</dbReference>
<accession>A0ABD5ZQU0</accession>
<name>A0ABD5ZQU0_9EURY</name>
<gene>
    <name evidence="2" type="ORF">ACFQJ4_11775</name>
</gene>
<evidence type="ECO:0000313" key="2">
    <source>
        <dbReference type="EMBL" id="MFC7235996.1"/>
    </source>
</evidence>
<keyword evidence="1" id="KW-0472">Membrane</keyword>
<keyword evidence="1" id="KW-0812">Transmembrane</keyword>
<feature type="transmembrane region" description="Helical" evidence="1">
    <location>
        <begin position="7"/>
        <end position="25"/>
    </location>
</feature>
<dbReference type="EMBL" id="JBHTAP010000001">
    <property type="protein sequence ID" value="MFC7235996.1"/>
    <property type="molecule type" value="Genomic_DNA"/>
</dbReference>
<feature type="transmembrane region" description="Helical" evidence="1">
    <location>
        <begin position="80"/>
        <end position="104"/>
    </location>
</feature>
<dbReference type="Proteomes" id="UP001596398">
    <property type="component" value="Unassembled WGS sequence"/>
</dbReference>
<dbReference type="AlphaFoldDB" id="A0ABD5ZQU0"/>
<keyword evidence="1" id="KW-1133">Transmembrane helix</keyword>
<evidence type="ECO:0000313" key="3">
    <source>
        <dbReference type="Proteomes" id="UP001596398"/>
    </source>
</evidence>
<organism evidence="2 3">
    <name type="scientific">Halosegnis marinus</name>
    <dbReference type="NCBI Taxonomy" id="3034023"/>
    <lineage>
        <taxon>Archaea</taxon>
        <taxon>Methanobacteriati</taxon>
        <taxon>Methanobacteriota</taxon>
        <taxon>Stenosarchaea group</taxon>
        <taxon>Halobacteria</taxon>
        <taxon>Halobacteriales</taxon>
        <taxon>Natronomonadaceae</taxon>
        <taxon>Halosegnis</taxon>
    </lineage>
</organism>
<comment type="caution">
    <text evidence="2">The sequence shown here is derived from an EMBL/GenBank/DDBJ whole genome shotgun (WGS) entry which is preliminary data.</text>
</comment>
<protein>
    <submittedName>
        <fullName evidence="2">Uncharacterized protein</fullName>
    </submittedName>
</protein>
<proteinExistence type="predicted"/>
<dbReference type="GeneID" id="79267698"/>
<reference evidence="2 3" key="1">
    <citation type="journal article" date="2019" name="Int. J. Syst. Evol. Microbiol.">
        <title>The Global Catalogue of Microorganisms (GCM) 10K type strain sequencing project: providing services to taxonomists for standard genome sequencing and annotation.</title>
        <authorList>
            <consortium name="The Broad Institute Genomics Platform"/>
            <consortium name="The Broad Institute Genome Sequencing Center for Infectious Disease"/>
            <person name="Wu L."/>
            <person name="Ma J."/>
        </authorList>
    </citation>
    <scope>NUCLEOTIDE SEQUENCE [LARGE SCALE GENOMIC DNA]</scope>
    <source>
        <strain evidence="2 3">DT85</strain>
    </source>
</reference>